<dbReference type="EMBL" id="CP048882">
    <property type="protein sequence ID" value="QPP06207.1"/>
    <property type="molecule type" value="Genomic_DNA"/>
</dbReference>
<dbReference type="RefSeq" id="WP_197349858.1">
    <property type="nucleotide sequence ID" value="NZ_CP048882.1"/>
</dbReference>
<evidence type="ECO:0000259" key="1">
    <source>
        <dbReference type="PROSITE" id="PS50943"/>
    </source>
</evidence>
<name>A0A7T1WRJ2_9ACTN</name>
<keyword evidence="3" id="KW-1185">Reference proteome</keyword>
<accession>A0A7T1WRJ2</accession>
<protein>
    <submittedName>
        <fullName evidence="2">Helix-turn-helix domain-containing protein</fullName>
    </submittedName>
</protein>
<dbReference type="Gene3D" id="1.10.260.40">
    <property type="entry name" value="lambda repressor-like DNA-binding domains"/>
    <property type="match status" value="1"/>
</dbReference>
<organism evidence="2 3">
    <name type="scientific">Streptomyces bathyalis</name>
    <dbReference type="NCBI Taxonomy" id="2710756"/>
    <lineage>
        <taxon>Bacteria</taxon>
        <taxon>Bacillati</taxon>
        <taxon>Actinomycetota</taxon>
        <taxon>Actinomycetes</taxon>
        <taxon>Kitasatosporales</taxon>
        <taxon>Streptomycetaceae</taxon>
        <taxon>Streptomyces</taxon>
    </lineage>
</organism>
<proteinExistence type="predicted"/>
<dbReference type="Proteomes" id="UP000595046">
    <property type="component" value="Chromosome"/>
</dbReference>
<evidence type="ECO:0000313" key="3">
    <source>
        <dbReference type="Proteomes" id="UP000595046"/>
    </source>
</evidence>
<dbReference type="PROSITE" id="PS50943">
    <property type="entry name" value="HTH_CROC1"/>
    <property type="match status" value="1"/>
</dbReference>
<dbReference type="KEGG" id="sbat:G4Z16_07145"/>
<dbReference type="SUPFAM" id="SSF47413">
    <property type="entry name" value="lambda repressor-like DNA-binding domains"/>
    <property type="match status" value="1"/>
</dbReference>
<dbReference type="GO" id="GO:0003677">
    <property type="term" value="F:DNA binding"/>
    <property type="evidence" value="ECO:0007669"/>
    <property type="project" value="InterPro"/>
</dbReference>
<feature type="domain" description="HTH cro/C1-type" evidence="1">
    <location>
        <begin position="28"/>
        <end position="68"/>
    </location>
</feature>
<dbReference type="SMART" id="SM00530">
    <property type="entry name" value="HTH_XRE"/>
    <property type="match status" value="1"/>
</dbReference>
<reference evidence="3" key="1">
    <citation type="submission" date="2020-02" db="EMBL/GenBank/DDBJ databases">
        <title>Streptomyces sp. ASO4wet.</title>
        <authorList>
            <person name="Risdian C."/>
            <person name="Landwehr W."/>
            <person name="Schupp P."/>
            <person name="Wink J."/>
        </authorList>
    </citation>
    <scope>NUCLEOTIDE SEQUENCE [LARGE SCALE GENOMIC DNA]</scope>
    <source>
        <strain evidence="3">ASO4wet</strain>
    </source>
</reference>
<sequence>MSEGEHVAQRTETGDAVDPLLRAIGRQIKFLRERAGLTQAELGERIGYGVDLVSSVERGRRAPKPQFIDGAERVLDAGGLLRAVQDDLDRARYPARFREFATLEADAVEIHTYSNHVIPGLLQTDGYARAIYTMRRPALTEEKIEQQVEARLSRHAALDRQPPPVLSFVIEEVVLRRPLGGMPVLREQLRHLLRVGQLRHVEIQVMPTHREEHAGLVGAMTLLEPADQPRVAYTESQGRSTWFTEHCDVRIIDARYGIIRAQALTPRESLEFIEQLLGER</sequence>
<dbReference type="CDD" id="cd00093">
    <property type="entry name" value="HTH_XRE"/>
    <property type="match status" value="1"/>
</dbReference>
<dbReference type="InterPro" id="IPR010982">
    <property type="entry name" value="Lambda_DNA-bd_dom_sf"/>
</dbReference>
<dbReference type="Pfam" id="PF13560">
    <property type="entry name" value="HTH_31"/>
    <property type="match status" value="1"/>
</dbReference>
<evidence type="ECO:0000313" key="2">
    <source>
        <dbReference type="EMBL" id="QPP06207.1"/>
    </source>
</evidence>
<dbReference type="AlphaFoldDB" id="A0A7T1WRJ2"/>
<gene>
    <name evidence="2" type="ORF">G4Z16_07145</name>
</gene>
<dbReference type="InterPro" id="IPR001387">
    <property type="entry name" value="Cro/C1-type_HTH"/>
</dbReference>
<dbReference type="InterPro" id="IPR043917">
    <property type="entry name" value="DUF5753"/>
</dbReference>
<dbReference type="Pfam" id="PF19054">
    <property type="entry name" value="DUF5753"/>
    <property type="match status" value="1"/>
</dbReference>